<dbReference type="Pfam" id="PF04616">
    <property type="entry name" value="Glyco_hydro_43"/>
    <property type="match status" value="2"/>
</dbReference>
<feature type="compositionally biased region" description="Pro residues" evidence="4">
    <location>
        <begin position="2686"/>
        <end position="2695"/>
    </location>
</feature>
<comment type="caution">
    <text evidence="9">The sequence shown here is derived from an EMBL/GenBank/DDBJ whole genome shotgun (WGS) entry which is preliminary data.</text>
</comment>
<dbReference type="Pfam" id="PF00395">
    <property type="entry name" value="SLH"/>
    <property type="match status" value="3"/>
</dbReference>
<sequence>MLFSWKKATRRALRQTLPLFISVSVVLSLFQPLNALADANPVPLSDPPKNVFKEDFNDGDAAGWVTYAAANGSNAWQVNHGQYQVTGSDGTKSVYQDASFTDLVYEADFTVGGYNDDSTGVLFRVSDHLSGNVADGYNGYYVSLRVDKKAMLGRVTGNNEWKELQTVSIPWTSGHLKVVAVGNHLQVFVNDMHSPVIDYIDQDGKEITEGGAIGLRTWWGTSTIDNIVVKEYAGTQTSAPVFSLAGGHYESSQLVTLSSAADDAVIRYTTDGSEPDRRSRIYRSPIPVSSAKMIKAYAERAGEMVSDTVTALYTVGDAEVRLEPGFSDSDAGGWTAFDGWRSGEWSATGATYDAWSVTEAAYTVFDSSGDKLLIDLDEESFIFEGDIDLHEGWQSSGFVFRVSDPGAGPDKMNGYFVGIGNPGVLEIGRMDSAGNNGSGSWTGIARLGVPVNPDSPNHLKVIGAGTTYYIELNGVPVYTFTDSTYMWGNTGLRAWNDNGLVSYDNIRYTGLTLLPDIPEEPVDPADPPLPSAAFTEDFNDGNADGWTTYGGTFTVTDGKYAAKNGSGTKAVASSTSFSNFVYEADVSLGSGTNDHNAGLIFRVQDPAVGTDNLKGYYAGIGINGRVQVGKFNNNWKELASIPYPVSANTNYRMKVIADGRNIDVYINEEWIVSVVDRTYTTGAIGVRNFLIDATYDNLSVAETVPTNLPSFDWSWVQGAVFVPTNAVNQLQQWHQYDHDINDREMYYAQLYGINLVRVYIHNLLWEYDRENLLVNMEDFLQIADKYDIKVEVVLFDDCWNDYPELKPNGDYPAPVFGKHNSQWVEGPGDAYKAQYNAADGVVKQKLEDYVKGVVSRFKNDERIAFWNVFNEPSNGESGLMDQVTKQIMNDSRIWIREVGPIHAMSSTGGQFSGGPFSDFITYHPYESNYPIPAEYGDPREVLADEVMNRLTQSVPGVVSGFGKKGHGFVMWEFGIGRDNTRFYWGTDVNPAKEEMEVPFHGIVYPDGHPWDINDIKAMIGEERFNQLPVYNVSYYYDDNFARLAKKSITPSIDFDLGDERGTGAPDASVGMDKDHFSVRWVGTVQPAETGEYTIYADSDHIARVWVDGRKIIDKTSGQREEVKATLSLAAHEKYAVKIEYVHAAGDASLHILWSGPGTGKQAMLPVYADKAVESISFGEDSIRLKAGESRQLIPQFTPADASNQNVIWSSNKPGIAAVNSDGVVKGVAKGNATIRATAVDGGMSATVNVEVDTGTTFANPIVQVSGGGGSADPSIVFKDGYYYYVKSMRDNSIVVAKARRLQDIGSTPRVTVYTPPSGMMYSKDLWAPELQYINGKWYIYFAADDGDNANHRMYVLEANSQDPQGTYTFKGKITDSTDRWAIDGAVLQTDDGALYFIWSGWEGTVNVKQNLYIAPMSNPWTISGPRVMISTPAEAWELHGQPYINEGPELLKKDGKIFIVYSASGSWTDDYALGMLTNTNGNVLDPASWTKSGPVFSKAPTAYGPGHNTFTVSPDGKEDWLVYHAVKNSGGGWANRSVRAQKFTWNADGTPNFGTPVSYGAAIVEPSGTPAIERYQYEAEDAHLGGKAAIVSEGNASGGKVAGKLDTSSDYIEFSVDVERGGEYTLIVMADNGSSGSGLAEQSVRINDGAAQSVSHPSFGWGHYNPSSIDVHLESGSNTVRIAGKMNFAQVDYIVLERIEADSGSKPVEDLWPDKTSVSVRAGASVTVEVAARPIAGTDKTLTAVSSDSQVAEVAWSGKDTATGRAFYTITGIKPGTATVEITSKSNSGLKIKLPITVLGEAREPDLTGFTIDHFDTSQLDSAWSIVKENKANWSLGKNPGSLTINTTATDVYQDNNSQDNVFLREVSKSSDFEIIAKMTMPITANHEQAGMFVWKDADNFVKLGHVWSNGRIIETAYELNRTYRKPGNYAAHPGGDTMTLKIRKMGNVYTTFYWDGYQWVQASDPVTADLGGVKVGFYANSIVSGVSKQASFDYFAVREMTGGVDVTPKTAALKVGESLQLTNTGASGDHVIWASSNTSIAEVNASGLVQAKAQGRTVITAKDLSGNYSSQAVITVEDTSAVPEVLYEEDFEQGNISDWETYGGTWTISSDHALTVNSGAGFKALLKGKHFTDYIYEADVTLVSGTEAGLIFRTANAAVGPDALDSYYIGINAANKSAVFGEMKGGIWREIAARPLPIHLNQTYRIKVVADDEHIRIYINDNPLNLNPYPKFDLTDSVHPGTGALGFRTWNAEAKFDNVKVSSYAEQLPEQTYSNPDLLPGIADPYVLFHEGVYYLYGTHTADWPGTQNGIKAYTSTDLVHWEDQGYALSKEDTWGNNRFWAPEVIEKNGTFYMYYAVEERLAVATSDSPLGPFVQDVQAPLHLNTPEIDAHIFTDDDGKSYMYFVRFNNNNHILVAEMNEDMKSIKEDTVQFVFAPTQNWELSTKQPAAKINEGPFVIKHNGTYYMTYSGNHFESPDYGVGYATAPTPTGPWTKYEYNPIMKSNTLVPGAGHHSLIYSPDGSELFMVYHTHYRVGQTEPRKLAIDRVQFVPQESGPDAMEVWGPTVTPQPMPSSKSIEPEPVAVERIAVSGAGGVASITSKGGTLQLLAEVLPADASDKRVNWSIINGNAYADLSLAGLLTAKGNGTATIRATSVSTPDVFGEITVVISGQQAASGGGGTSPTPGGPSSPSPGIPGSGTKPSDTAGQVNGNTLQLIEAKPDANGAVFYEVPADLFIQAAAKAADGTVAIFAASGTADRAAIALKAELLDAASKQGIKQLSLDLGFARMAFDPSALPSELAASGTITLKVSRNGERPDLTGVDGLSGVIAAYEVVLEHGGKIVSGLAPRTLRIGLDYKLESGQDPEHVIVFFIDDEGRPRMIVNGAYHSDPGRAELSASDLGTYAVAYRDISFDDLGHAAWARQGISALAARGILQGIGDNKFQSGAKVSRAEFVSMLIRSLELSDAKASSSFTDAKTGAWYYEAVASAQKLGIVNGKPDGSFGVSDDISRQEMAAMAYRAAQLAGIQFSPSSIGASFLDQEKISSYAQEAVAAMKASGIINGKGNNLFAPQDSATRAEAAIIIYHLFNLIP</sequence>
<dbReference type="SMART" id="SM00635">
    <property type="entry name" value="BID_2"/>
    <property type="match status" value="4"/>
</dbReference>
<evidence type="ECO:0000259" key="6">
    <source>
        <dbReference type="PROSITE" id="PS51175"/>
    </source>
</evidence>
<dbReference type="PROSITE" id="PS51175">
    <property type="entry name" value="CBM6"/>
    <property type="match status" value="1"/>
</dbReference>
<dbReference type="InterPro" id="IPR037524">
    <property type="entry name" value="PA14/GLEYA"/>
</dbReference>
<accession>A0ABS6FNB1</accession>
<evidence type="ECO:0000256" key="1">
    <source>
        <dbReference type="ARBA" id="ARBA00022729"/>
    </source>
</evidence>
<dbReference type="CDD" id="cd08991">
    <property type="entry name" value="GH43_HoAraf43-like"/>
    <property type="match status" value="1"/>
</dbReference>
<evidence type="ECO:0000256" key="4">
    <source>
        <dbReference type="SAM" id="MobiDB-lite"/>
    </source>
</evidence>
<keyword evidence="1 5" id="KW-0732">Signal</keyword>
<keyword evidence="3" id="KW-0326">Glycosidase</keyword>
<dbReference type="Proteomes" id="UP000743001">
    <property type="component" value="Unassembled WGS sequence"/>
</dbReference>
<feature type="region of interest" description="Disordered" evidence="4">
    <location>
        <begin position="2674"/>
        <end position="2710"/>
    </location>
</feature>
<feature type="domain" description="SLH" evidence="7">
    <location>
        <begin position="2970"/>
        <end position="3033"/>
    </location>
</feature>
<dbReference type="InterPro" id="IPR059177">
    <property type="entry name" value="GH29D-like_dom"/>
</dbReference>
<feature type="chain" id="PRO_5046778944" evidence="5">
    <location>
        <begin position="38"/>
        <end position="3093"/>
    </location>
</feature>
<name>A0ABS6FNB1_9BACL</name>
<evidence type="ECO:0000259" key="8">
    <source>
        <dbReference type="PROSITE" id="PS51820"/>
    </source>
</evidence>
<keyword evidence="2" id="KW-0378">Hydrolase</keyword>
<dbReference type="InterPro" id="IPR006710">
    <property type="entry name" value="Glyco_hydro_43"/>
</dbReference>
<evidence type="ECO:0000313" key="9">
    <source>
        <dbReference type="EMBL" id="MBU5671639.1"/>
    </source>
</evidence>
<dbReference type="Pfam" id="PF16990">
    <property type="entry name" value="CBM_35"/>
    <property type="match status" value="1"/>
</dbReference>
<dbReference type="RefSeq" id="WP_216478206.1">
    <property type="nucleotide sequence ID" value="NZ_JAHLQJ010000005.1"/>
</dbReference>
<feature type="domain" description="SLH" evidence="7">
    <location>
        <begin position="3036"/>
        <end position="3093"/>
    </location>
</feature>
<evidence type="ECO:0000256" key="3">
    <source>
        <dbReference type="ARBA" id="ARBA00023295"/>
    </source>
</evidence>
<dbReference type="Pfam" id="PF06439">
    <property type="entry name" value="3keto-disac_hyd"/>
    <property type="match status" value="3"/>
</dbReference>
<dbReference type="InterPro" id="IPR011658">
    <property type="entry name" value="PA14_dom"/>
</dbReference>
<keyword evidence="10" id="KW-1185">Reference proteome</keyword>
<evidence type="ECO:0000313" key="10">
    <source>
        <dbReference type="Proteomes" id="UP000743001"/>
    </source>
</evidence>
<dbReference type="Pfam" id="PF07691">
    <property type="entry name" value="PA14"/>
    <property type="match status" value="1"/>
</dbReference>
<dbReference type="Pfam" id="PF17851">
    <property type="entry name" value="GH43_C2"/>
    <property type="match status" value="1"/>
</dbReference>
<dbReference type="SMART" id="SM00758">
    <property type="entry name" value="PA14"/>
    <property type="match status" value="1"/>
</dbReference>
<proteinExistence type="predicted"/>
<protein>
    <submittedName>
        <fullName evidence="9">Family 43 glycosylhydrolase</fullName>
    </submittedName>
</protein>
<dbReference type="InterPro" id="IPR010496">
    <property type="entry name" value="AL/BT2_dom"/>
</dbReference>
<dbReference type="Pfam" id="PF13290">
    <property type="entry name" value="CHB_HEX_C_1"/>
    <property type="match status" value="1"/>
</dbReference>
<dbReference type="PROSITE" id="PS51820">
    <property type="entry name" value="PA14"/>
    <property type="match status" value="1"/>
</dbReference>
<dbReference type="InterPro" id="IPR003343">
    <property type="entry name" value="Big_2"/>
</dbReference>
<dbReference type="InterPro" id="IPR005084">
    <property type="entry name" value="CBM6"/>
</dbReference>
<dbReference type="InterPro" id="IPR001119">
    <property type="entry name" value="SLH_dom"/>
</dbReference>
<evidence type="ECO:0000256" key="2">
    <source>
        <dbReference type="ARBA" id="ARBA00022801"/>
    </source>
</evidence>
<dbReference type="CDD" id="cd18820">
    <property type="entry name" value="GH43_LbAraf43-like"/>
    <property type="match status" value="1"/>
</dbReference>
<dbReference type="InterPro" id="IPR041542">
    <property type="entry name" value="GH43_C2"/>
</dbReference>
<feature type="signal peptide" evidence="5">
    <location>
        <begin position="1"/>
        <end position="37"/>
    </location>
</feature>
<dbReference type="PANTHER" id="PTHR43817:SF1">
    <property type="entry name" value="HYDROLASE, FAMILY 43, PUTATIVE (AFU_ORTHOLOGUE AFUA_3G01660)-RELATED"/>
    <property type="match status" value="1"/>
</dbReference>
<dbReference type="Pfam" id="PF02368">
    <property type="entry name" value="Big_2"/>
    <property type="match status" value="4"/>
</dbReference>
<feature type="domain" description="SLH" evidence="7">
    <location>
        <begin position="2910"/>
        <end position="2969"/>
    </location>
</feature>
<gene>
    <name evidence="9" type="ORF">KQJ23_07305</name>
</gene>
<feature type="domain" description="CBM6" evidence="6">
    <location>
        <begin position="1575"/>
        <end position="1697"/>
    </location>
</feature>
<feature type="domain" description="PA14" evidence="8">
    <location>
        <begin position="1025"/>
        <end position="1167"/>
    </location>
</feature>
<evidence type="ECO:0000256" key="5">
    <source>
        <dbReference type="SAM" id="SignalP"/>
    </source>
</evidence>
<reference evidence="9 10" key="1">
    <citation type="submission" date="2021-06" db="EMBL/GenBank/DDBJ databases">
        <authorList>
            <person name="Sun Q."/>
            <person name="Li D."/>
        </authorList>
    </citation>
    <scope>NUCLEOTIDE SEQUENCE [LARGE SCALE GENOMIC DNA]</scope>
    <source>
        <strain evidence="9 10">MSJ-6</strain>
    </source>
</reference>
<dbReference type="PANTHER" id="PTHR43817">
    <property type="entry name" value="GLYCOSYL HYDROLASE"/>
    <property type="match status" value="1"/>
</dbReference>
<evidence type="ECO:0000259" key="7">
    <source>
        <dbReference type="PROSITE" id="PS51272"/>
    </source>
</evidence>
<dbReference type="PROSITE" id="PS51272">
    <property type="entry name" value="SLH"/>
    <property type="match status" value="3"/>
</dbReference>
<organism evidence="9 10">
    <name type="scientific">Paenibacillus brevis</name>
    <dbReference type="NCBI Taxonomy" id="2841508"/>
    <lineage>
        <taxon>Bacteria</taxon>
        <taxon>Bacillati</taxon>
        <taxon>Bacillota</taxon>
        <taxon>Bacilli</taxon>
        <taxon>Bacillales</taxon>
        <taxon>Paenibacillaceae</taxon>
        <taxon>Paenibacillus</taxon>
    </lineage>
</organism>
<dbReference type="EMBL" id="JAHLQJ010000005">
    <property type="protein sequence ID" value="MBU5671639.1"/>
    <property type="molecule type" value="Genomic_DNA"/>
</dbReference>